<organism evidence="1 2">
    <name type="scientific">Anguilla anguilla</name>
    <name type="common">European freshwater eel</name>
    <name type="synonym">Muraena anguilla</name>
    <dbReference type="NCBI Taxonomy" id="7936"/>
    <lineage>
        <taxon>Eukaryota</taxon>
        <taxon>Metazoa</taxon>
        <taxon>Chordata</taxon>
        <taxon>Craniata</taxon>
        <taxon>Vertebrata</taxon>
        <taxon>Euteleostomi</taxon>
        <taxon>Actinopterygii</taxon>
        <taxon>Neopterygii</taxon>
        <taxon>Teleostei</taxon>
        <taxon>Anguilliformes</taxon>
        <taxon>Anguillidae</taxon>
        <taxon>Anguilla</taxon>
    </lineage>
</organism>
<reference evidence="1" key="1">
    <citation type="submission" date="2021-01" db="EMBL/GenBank/DDBJ databases">
        <title>A chromosome-scale assembly of European eel, Anguilla anguilla.</title>
        <authorList>
            <person name="Henkel C."/>
            <person name="Jong-Raadsen S.A."/>
            <person name="Dufour S."/>
            <person name="Weltzien F.-A."/>
            <person name="Palstra A.P."/>
            <person name="Pelster B."/>
            <person name="Spaink H.P."/>
            <person name="Van Den Thillart G.E."/>
            <person name="Jansen H."/>
            <person name="Zahm M."/>
            <person name="Klopp C."/>
            <person name="Cedric C."/>
            <person name="Louis A."/>
            <person name="Berthelot C."/>
            <person name="Parey E."/>
            <person name="Roest Crollius H."/>
            <person name="Montfort J."/>
            <person name="Robinson-Rechavi M."/>
            <person name="Bucao C."/>
            <person name="Bouchez O."/>
            <person name="Gislard M."/>
            <person name="Lluch J."/>
            <person name="Milhes M."/>
            <person name="Lampietro C."/>
            <person name="Lopez Roques C."/>
            <person name="Donnadieu C."/>
            <person name="Braasch I."/>
            <person name="Desvignes T."/>
            <person name="Postlethwait J."/>
            <person name="Bobe J."/>
            <person name="Guiguen Y."/>
            <person name="Dirks R."/>
        </authorList>
    </citation>
    <scope>NUCLEOTIDE SEQUENCE</scope>
    <source>
        <strain evidence="1">Tag_6206</strain>
        <tissue evidence="1">Liver</tissue>
    </source>
</reference>
<dbReference type="AlphaFoldDB" id="A0A9D3RHR4"/>
<feature type="non-terminal residue" evidence="1">
    <location>
        <position position="1"/>
    </location>
</feature>
<evidence type="ECO:0000313" key="2">
    <source>
        <dbReference type="Proteomes" id="UP001044222"/>
    </source>
</evidence>
<evidence type="ECO:0000313" key="1">
    <source>
        <dbReference type="EMBL" id="KAG5830190.1"/>
    </source>
</evidence>
<accession>A0A9D3RHR4</accession>
<protein>
    <recommendedName>
        <fullName evidence="3">Peptidase A2 domain-containing protein</fullName>
    </recommendedName>
</protein>
<dbReference type="EMBL" id="JAFIRN010000019">
    <property type="protein sequence ID" value="KAG5830190.1"/>
    <property type="molecule type" value="Genomic_DNA"/>
</dbReference>
<gene>
    <name evidence="1" type="ORF">ANANG_G00307450</name>
</gene>
<proteinExistence type="predicted"/>
<evidence type="ECO:0008006" key="3">
    <source>
        <dbReference type="Google" id="ProtNLM"/>
    </source>
</evidence>
<sequence length="342" mass="37070">KQQGAKSVGLVAPLTSCDVAEPEFHVSPSKCSSTQKNYTPFLMNGSVSIPGQGGNAPVCILRDTGAAQSFLLEGVLPLSEQTSTGTSVLIRGFEMGFVDVPLHRIDLISDLVTGSVVVGVRPSLPVPGVTFILGNDLAGGNVWRQSDTPPEVVSVPLVCEGPDELEQKYPDVFPTCAVTRAMAKQRDASDLQEECFDDLCVTFFGHPEMSDSQSVFLPTVKTSEDLVPEKGDTVKTTICDMPLSRAQLISAQKADPTLVSLFESVSPDQEIDAVPQGYFLRDGVLMRTWRPHDVPDEWKEMGVTWKGSDLRGPLADAHSLSPFRGQPAVWLHCAFWFFCSVL</sequence>
<keyword evidence="2" id="KW-1185">Reference proteome</keyword>
<comment type="caution">
    <text evidence="1">The sequence shown here is derived from an EMBL/GenBank/DDBJ whole genome shotgun (WGS) entry which is preliminary data.</text>
</comment>
<dbReference type="PANTHER" id="PTHR46888:SF13">
    <property type="entry name" value="RIBONUCLEASE H"/>
    <property type="match status" value="1"/>
</dbReference>
<dbReference type="Proteomes" id="UP001044222">
    <property type="component" value="Chromosome 19"/>
</dbReference>
<name>A0A9D3RHR4_ANGAN</name>
<dbReference type="PANTHER" id="PTHR46888">
    <property type="entry name" value="ZINC KNUCKLE DOMAINCONTAINING PROTEIN-RELATED"/>
    <property type="match status" value="1"/>
</dbReference>